<evidence type="ECO:0000313" key="3">
    <source>
        <dbReference type="Proteomes" id="UP000035368"/>
    </source>
</evidence>
<gene>
    <name evidence="2" type="ORF">CEPID_03100</name>
</gene>
<accession>A0A0G3GPI6</accession>
<dbReference type="KEGG" id="cei:CEPID_03100"/>
<dbReference type="STRING" id="1050174.CEPID_03100"/>
<feature type="transmembrane region" description="Helical" evidence="1">
    <location>
        <begin position="117"/>
        <end position="135"/>
    </location>
</feature>
<dbReference type="Proteomes" id="UP000035368">
    <property type="component" value="Chromosome"/>
</dbReference>
<evidence type="ECO:0000313" key="2">
    <source>
        <dbReference type="EMBL" id="AKK02500.1"/>
    </source>
</evidence>
<sequence>MFFFPLLQRVSIRSFWVDALLAVASIAVIYKYSIPLRGEPILSVTAVLGLVAPYGGVVAAVSAALRRLGALLVPQEPVDERSSWRWVLLAFAVLCALWFAIAFPLIGYVFQEEGPNTIQPIGMAVLICPAIAFAWRPRARLTKTSNGNDKPAQ</sequence>
<feature type="transmembrane region" description="Helical" evidence="1">
    <location>
        <begin position="12"/>
        <end position="30"/>
    </location>
</feature>
<proteinExistence type="predicted"/>
<dbReference type="EMBL" id="CP011541">
    <property type="protein sequence ID" value="AKK02500.1"/>
    <property type="molecule type" value="Genomic_DNA"/>
</dbReference>
<keyword evidence="3" id="KW-1185">Reference proteome</keyword>
<feature type="transmembrane region" description="Helical" evidence="1">
    <location>
        <begin position="86"/>
        <end position="111"/>
    </location>
</feature>
<keyword evidence="1" id="KW-1133">Transmembrane helix</keyword>
<feature type="transmembrane region" description="Helical" evidence="1">
    <location>
        <begin position="42"/>
        <end position="65"/>
    </location>
</feature>
<reference evidence="2 3" key="1">
    <citation type="submission" date="2015-05" db="EMBL/GenBank/DDBJ databases">
        <title>Complete genome sequence of Corynebacterium epidermidicanis DSM 45586, isolated from the skin of a dog suffering from pruritus.</title>
        <authorList>
            <person name="Ruckert C."/>
            <person name="Albersmeier A."/>
            <person name="Winkler A."/>
            <person name="Tauch A."/>
        </authorList>
    </citation>
    <scope>NUCLEOTIDE SEQUENCE [LARGE SCALE GENOMIC DNA]</scope>
    <source>
        <strain evidence="2 3">DSM 45586</strain>
    </source>
</reference>
<name>A0A0G3GPI6_9CORY</name>
<dbReference type="RefSeq" id="WP_047239693.1">
    <property type="nucleotide sequence ID" value="NZ_CP011541.1"/>
</dbReference>
<organism evidence="2 3">
    <name type="scientific">Corynebacterium epidermidicanis</name>
    <dbReference type="NCBI Taxonomy" id="1050174"/>
    <lineage>
        <taxon>Bacteria</taxon>
        <taxon>Bacillati</taxon>
        <taxon>Actinomycetota</taxon>
        <taxon>Actinomycetes</taxon>
        <taxon>Mycobacteriales</taxon>
        <taxon>Corynebacteriaceae</taxon>
        <taxon>Corynebacterium</taxon>
    </lineage>
</organism>
<protein>
    <submittedName>
        <fullName evidence="2">Uncharacterized protein</fullName>
    </submittedName>
</protein>
<evidence type="ECO:0000256" key="1">
    <source>
        <dbReference type="SAM" id="Phobius"/>
    </source>
</evidence>
<dbReference type="AlphaFoldDB" id="A0A0G3GPI6"/>
<keyword evidence="1" id="KW-0472">Membrane</keyword>
<keyword evidence="1" id="KW-0812">Transmembrane</keyword>